<dbReference type="GO" id="GO:0005524">
    <property type="term" value="F:ATP binding"/>
    <property type="evidence" value="ECO:0007669"/>
    <property type="project" value="UniProtKB-KW"/>
</dbReference>
<evidence type="ECO:0000256" key="2">
    <source>
        <dbReference type="ARBA" id="ARBA00022605"/>
    </source>
</evidence>
<dbReference type="Pfam" id="PF01472">
    <property type="entry name" value="PUA"/>
    <property type="match status" value="1"/>
</dbReference>
<evidence type="ECO:0000256" key="5">
    <source>
        <dbReference type="ARBA" id="ARBA00022741"/>
    </source>
</evidence>
<evidence type="ECO:0000313" key="10">
    <source>
        <dbReference type="EMBL" id="ADI22890.1"/>
    </source>
</evidence>
<feature type="domain" description="PUA" evidence="9">
    <location>
        <begin position="303"/>
        <end position="387"/>
    </location>
</feature>
<comment type="subcellular location">
    <subcellularLocation>
        <location evidence="8">Cytoplasm</location>
    </subcellularLocation>
</comment>
<dbReference type="InterPro" id="IPR041739">
    <property type="entry name" value="G5K_ProB"/>
</dbReference>
<feature type="binding site" evidence="8">
    <location>
        <position position="75"/>
    </location>
    <ligand>
        <name>substrate</name>
    </ligand>
</feature>
<dbReference type="CDD" id="cd21157">
    <property type="entry name" value="PUA_G5K"/>
    <property type="match status" value="1"/>
</dbReference>
<dbReference type="Gene3D" id="3.40.1160.10">
    <property type="entry name" value="Acetylglutamate kinase-like"/>
    <property type="match status" value="2"/>
</dbReference>
<accession>E7C616</accession>
<evidence type="ECO:0000256" key="8">
    <source>
        <dbReference type="HAMAP-Rule" id="MF_00456"/>
    </source>
</evidence>
<keyword evidence="2 8" id="KW-0028">Amino-acid biosynthesis</keyword>
<keyword evidence="7 8" id="KW-0067">ATP-binding</keyword>
<dbReference type="GO" id="GO:0005829">
    <property type="term" value="C:cytosol"/>
    <property type="evidence" value="ECO:0007669"/>
    <property type="project" value="TreeGrafter"/>
</dbReference>
<dbReference type="SUPFAM" id="SSF53633">
    <property type="entry name" value="Carbamate kinase-like"/>
    <property type="match status" value="1"/>
</dbReference>
<dbReference type="Pfam" id="PF00696">
    <property type="entry name" value="AA_kinase"/>
    <property type="match status" value="1"/>
</dbReference>
<comment type="pathway">
    <text evidence="8">Amino-acid biosynthesis; L-proline biosynthesis; L-glutamate 5-semialdehyde from L-glutamate: step 1/2.</text>
</comment>
<comment type="function">
    <text evidence="8">Catalyzes the transfer of a phosphate group to glutamate to form L-glutamate 5-phosphate.</text>
</comment>
<evidence type="ECO:0000259" key="9">
    <source>
        <dbReference type="SMART" id="SM00359"/>
    </source>
</evidence>
<dbReference type="AlphaFoldDB" id="E7C616"/>
<comment type="caution">
    <text evidence="8">Lacks conserved residue(s) required for the propagation of feature annotation.</text>
</comment>
<keyword evidence="5 8" id="KW-0547">Nucleotide-binding</keyword>
<gene>
    <name evidence="8" type="primary">proB</name>
</gene>
<name>E7C616_9HYPH</name>
<dbReference type="PIRSF" id="PIRSF000729">
    <property type="entry name" value="GK"/>
    <property type="match status" value="1"/>
</dbReference>
<dbReference type="UniPathway" id="UPA00098">
    <property type="reaction ID" value="UER00359"/>
</dbReference>
<comment type="catalytic activity">
    <reaction evidence="8">
        <text>L-glutamate + ATP = L-glutamyl 5-phosphate + ADP</text>
        <dbReference type="Rhea" id="RHEA:14877"/>
        <dbReference type="ChEBI" id="CHEBI:29985"/>
        <dbReference type="ChEBI" id="CHEBI:30616"/>
        <dbReference type="ChEBI" id="CHEBI:58274"/>
        <dbReference type="ChEBI" id="CHEBI:456216"/>
        <dbReference type="EC" id="2.7.2.11"/>
    </reaction>
</comment>
<dbReference type="EMBL" id="GU568000">
    <property type="protein sequence ID" value="ADI22890.1"/>
    <property type="molecule type" value="Genomic_DNA"/>
</dbReference>
<keyword evidence="1 8" id="KW-0963">Cytoplasm</keyword>
<evidence type="ECO:0000256" key="4">
    <source>
        <dbReference type="ARBA" id="ARBA00022679"/>
    </source>
</evidence>
<reference evidence="10" key="1">
    <citation type="submission" date="2010-01" db="EMBL/GenBank/DDBJ databases">
        <title>Genome fragments of uncultured bacteria from the North Pacific subtropical Gyre.</title>
        <authorList>
            <person name="Pham V.D."/>
            <person name="Delong E.F."/>
        </authorList>
    </citation>
    <scope>NUCLEOTIDE SEQUENCE</scope>
</reference>
<dbReference type="PANTHER" id="PTHR43654:SF1">
    <property type="entry name" value="ISOPENTENYL PHOSPHATE KINASE"/>
    <property type="match status" value="1"/>
</dbReference>
<protein>
    <recommendedName>
        <fullName evidence="8">Glutamate 5-kinase</fullName>
        <ecNumber evidence="8">2.7.2.11</ecNumber>
    </recommendedName>
    <alternativeName>
        <fullName evidence="8">Gamma-glutamyl kinase</fullName>
        <shortName evidence="8">GK</shortName>
    </alternativeName>
</protein>
<dbReference type="FunFam" id="2.30.130.10:FF:000007">
    <property type="entry name" value="Glutamate 5-kinase"/>
    <property type="match status" value="1"/>
</dbReference>
<dbReference type="GO" id="GO:0055129">
    <property type="term" value="P:L-proline biosynthetic process"/>
    <property type="evidence" value="ECO:0007669"/>
    <property type="project" value="UniProtKB-UniRule"/>
</dbReference>
<evidence type="ECO:0000256" key="3">
    <source>
        <dbReference type="ARBA" id="ARBA00022650"/>
    </source>
</evidence>
<dbReference type="GO" id="GO:0004349">
    <property type="term" value="F:glutamate 5-kinase activity"/>
    <property type="evidence" value="ECO:0007669"/>
    <property type="project" value="UniProtKB-UniRule"/>
</dbReference>
<proteinExistence type="inferred from homology"/>
<keyword evidence="4 8" id="KW-0808">Transferase</keyword>
<dbReference type="Gene3D" id="2.30.130.10">
    <property type="entry name" value="PUA domain"/>
    <property type="match status" value="1"/>
</dbReference>
<keyword evidence="3 8" id="KW-0641">Proline biosynthesis</keyword>
<dbReference type="InterPro" id="IPR036974">
    <property type="entry name" value="PUA_sf"/>
</dbReference>
<dbReference type="InterPro" id="IPR036393">
    <property type="entry name" value="AceGlu_kinase-like_sf"/>
</dbReference>
<dbReference type="CDD" id="cd04242">
    <property type="entry name" value="AAK_G5K_ProB"/>
    <property type="match status" value="1"/>
</dbReference>
<dbReference type="EC" id="2.7.2.11" evidence="8"/>
<dbReference type="GO" id="GO:0003723">
    <property type="term" value="F:RNA binding"/>
    <property type="evidence" value="ECO:0007669"/>
    <property type="project" value="InterPro"/>
</dbReference>
<dbReference type="InterPro" id="IPR001057">
    <property type="entry name" value="Glu/AcGlu_kinase"/>
</dbReference>
<organism evidence="10">
    <name type="scientific">uncultured Rhizobium sp. HF0500_35F13</name>
    <dbReference type="NCBI Taxonomy" id="723627"/>
    <lineage>
        <taxon>Bacteria</taxon>
        <taxon>Pseudomonadati</taxon>
        <taxon>Pseudomonadota</taxon>
        <taxon>Alphaproteobacteria</taxon>
        <taxon>Hyphomicrobiales</taxon>
        <taxon>Rhizobiaceae</taxon>
        <taxon>Rhizobium/Agrobacterium group</taxon>
        <taxon>Rhizobium</taxon>
        <taxon>environmental samples</taxon>
    </lineage>
</organism>
<sequence length="395" mass="42260">MDYPEEVQSAHKTVAAMNDLLRQEVTATADRIVVKVGTRVVTRADGLLDDERIAELAGQLSQLVASGREVVLVSSGAVGAGMGELDLSTRPDDLAQLQAVAAIGQAKLIESYDRIFRQHDRHAAQLLLTAQDLDDRAGYLNVRNTLLALLQFGAIPVVNENDTVAVDELMTTFGDNDRLAALVTNLLGAQLLIILSNVPGLMDGDPADPATQRIGTVTELDESLDDYVTESTDLLGKGGMASKLEAARIVTTAGENMIIASGDEPDVLTRIIAGEDLGTLILAQGKTVSPWKRWIGFSAQPRGKLHLDAGACQALLEQGSSLLPIGISRLEGEFEKGDVIELIAPDSRQLARGLTNYSSSQVAKIIGLQSDLIAETLGQRPYVEVVHRDNLVLLD</sequence>
<dbReference type="NCBIfam" id="TIGR01027">
    <property type="entry name" value="proB"/>
    <property type="match status" value="1"/>
</dbReference>
<evidence type="ECO:0000256" key="1">
    <source>
        <dbReference type="ARBA" id="ARBA00022490"/>
    </source>
</evidence>
<keyword evidence="6 8" id="KW-0418">Kinase</keyword>
<feature type="binding site" evidence="8">
    <location>
        <position position="35"/>
    </location>
    <ligand>
        <name>ATP</name>
        <dbReference type="ChEBI" id="CHEBI:30616"/>
    </ligand>
</feature>
<dbReference type="InterPro" id="IPR005715">
    <property type="entry name" value="Glu_5kinase/COase_Synthase"/>
</dbReference>
<dbReference type="SUPFAM" id="SSF88697">
    <property type="entry name" value="PUA domain-like"/>
    <property type="match status" value="1"/>
</dbReference>
<dbReference type="InterPro" id="IPR002478">
    <property type="entry name" value="PUA"/>
</dbReference>
<dbReference type="InterPro" id="IPR001048">
    <property type="entry name" value="Asp/Glu/Uridylate_kinase"/>
</dbReference>
<evidence type="ECO:0000256" key="6">
    <source>
        <dbReference type="ARBA" id="ARBA00022777"/>
    </source>
</evidence>
<feature type="binding site" evidence="8">
    <location>
        <position position="162"/>
    </location>
    <ligand>
        <name>substrate</name>
    </ligand>
</feature>
<feature type="binding site" evidence="8">
    <location>
        <position position="176"/>
    </location>
    <ligand>
        <name>substrate</name>
    </ligand>
</feature>
<dbReference type="HAMAP" id="MF_00456">
    <property type="entry name" value="ProB"/>
    <property type="match status" value="1"/>
</dbReference>
<comment type="similarity">
    <text evidence="8">Belongs to the glutamate 5-kinase family.</text>
</comment>
<dbReference type="SMART" id="SM00359">
    <property type="entry name" value="PUA"/>
    <property type="match status" value="1"/>
</dbReference>
<dbReference type="PANTHER" id="PTHR43654">
    <property type="entry name" value="GLUTAMATE 5-KINASE"/>
    <property type="match status" value="1"/>
</dbReference>
<dbReference type="InterPro" id="IPR011529">
    <property type="entry name" value="Glu_5kinase"/>
</dbReference>
<dbReference type="PRINTS" id="PR00474">
    <property type="entry name" value="GLU5KINASE"/>
</dbReference>
<evidence type="ECO:0000256" key="7">
    <source>
        <dbReference type="ARBA" id="ARBA00022840"/>
    </source>
</evidence>
<dbReference type="FunFam" id="3.40.1160.10:FF:000006">
    <property type="entry name" value="Glutamate 5-kinase"/>
    <property type="match status" value="1"/>
</dbReference>
<dbReference type="InterPro" id="IPR015947">
    <property type="entry name" value="PUA-like_sf"/>
</dbReference>
<dbReference type="PROSITE" id="PS50890">
    <property type="entry name" value="PUA"/>
    <property type="match status" value="1"/>
</dbReference>